<dbReference type="EMBL" id="CAADEY010000107">
    <property type="protein sequence ID" value="VFJ63419.1"/>
    <property type="molecule type" value="Genomic_DNA"/>
</dbReference>
<dbReference type="CDD" id="cd13836">
    <property type="entry name" value="IHF_B"/>
    <property type="match status" value="1"/>
</dbReference>
<evidence type="ECO:0000256" key="1">
    <source>
        <dbReference type="ARBA" id="ARBA00010529"/>
    </source>
</evidence>
<dbReference type="AlphaFoldDB" id="A0A450SFT1"/>
<evidence type="ECO:0000313" key="5">
    <source>
        <dbReference type="EMBL" id="VFJ63419.1"/>
    </source>
</evidence>
<dbReference type="InterPro" id="IPR010992">
    <property type="entry name" value="IHF-like_DNA-bd_dom_sf"/>
</dbReference>
<evidence type="ECO:0000256" key="3">
    <source>
        <dbReference type="RuleBase" id="RU003939"/>
    </source>
</evidence>
<reference evidence="4" key="1">
    <citation type="submission" date="2019-02" db="EMBL/GenBank/DDBJ databases">
        <authorList>
            <person name="Gruber-Vodicka R. H."/>
            <person name="Seah K. B. B."/>
        </authorList>
    </citation>
    <scope>NUCLEOTIDE SEQUENCE</scope>
    <source>
        <strain evidence="5">BECK_DK161</strain>
        <strain evidence="4">BECK_DK47</strain>
    </source>
</reference>
<proteinExistence type="inferred from homology"/>
<dbReference type="PRINTS" id="PR01727">
    <property type="entry name" value="DNABINDINGHU"/>
</dbReference>
<dbReference type="SMART" id="SM00411">
    <property type="entry name" value="BHL"/>
    <property type="match status" value="1"/>
</dbReference>
<sequence>MNKPDLIRHMGVSLKETTQEDLKQIMEIILTSMADAMANGEHIEIRDFGSFNVRYREPRIARNPRTGERVDMPGHYVPRFKAGGELRRRVDAGRKSV</sequence>
<dbReference type="GO" id="GO:0030527">
    <property type="term" value="F:structural constituent of chromatin"/>
    <property type="evidence" value="ECO:0007669"/>
    <property type="project" value="InterPro"/>
</dbReference>
<dbReference type="GO" id="GO:0005829">
    <property type="term" value="C:cytosol"/>
    <property type="evidence" value="ECO:0007669"/>
    <property type="project" value="TreeGrafter"/>
</dbReference>
<dbReference type="Pfam" id="PF00216">
    <property type="entry name" value="Bac_DNA_binding"/>
    <property type="match status" value="1"/>
</dbReference>
<evidence type="ECO:0000313" key="4">
    <source>
        <dbReference type="EMBL" id="VFJ51742.1"/>
    </source>
</evidence>
<organism evidence="4">
    <name type="scientific">Candidatus Kentrum sp. DK</name>
    <dbReference type="NCBI Taxonomy" id="2126562"/>
    <lineage>
        <taxon>Bacteria</taxon>
        <taxon>Pseudomonadati</taxon>
        <taxon>Pseudomonadota</taxon>
        <taxon>Gammaproteobacteria</taxon>
        <taxon>Candidatus Kentrum</taxon>
    </lineage>
</organism>
<name>A0A450SFT1_9GAMM</name>
<dbReference type="SUPFAM" id="SSF47729">
    <property type="entry name" value="IHF-like DNA-binding proteins"/>
    <property type="match status" value="1"/>
</dbReference>
<gene>
    <name evidence="4" type="ORF">BECKDK2373B_GA0170837_103418</name>
    <name evidence="5" type="ORF">BECKDK2373C_GA0170839_110713</name>
</gene>
<dbReference type="EMBL" id="CAADEX010000034">
    <property type="protein sequence ID" value="VFJ51742.1"/>
    <property type="molecule type" value="Genomic_DNA"/>
</dbReference>
<dbReference type="InterPro" id="IPR000119">
    <property type="entry name" value="Hist_DNA-bd"/>
</dbReference>
<evidence type="ECO:0000256" key="2">
    <source>
        <dbReference type="ARBA" id="ARBA00023125"/>
    </source>
</evidence>
<keyword evidence="2" id="KW-0238">DNA-binding</keyword>
<dbReference type="GO" id="GO:0003677">
    <property type="term" value="F:DNA binding"/>
    <property type="evidence" value="ECO:0007669"/>
    <property type="project" value="UniProtKB-KW"/>
</dbReference>
<dbReference type="PANTHER" id="PTHR33175:SF5">
    <property type="entry name" value="INTEGRATION HOST FACTOR SUBUNIT BETA"/>
    <property type="match status" value="1"/>
</dbReference>
<protein>
    <submittedName>
        <fullName evidence="4">Integration host factor subunit beta</fullName>
    </submittedName>
</protein>
<comment type="similarity">
    <text evidence="1 3">Belongs to the bacterial histone-like protein family.</text>
</comment>
<accession>A0A450SFT1</accession>
<dbReference type="PANTHER" id="PTHR33175">
    <property type="entry name" value="DNA-BINDING PROTEIN HU"/>
    <property type="match status" value="1"/>
</dbReference>
<dbReference type="Gene3D" id="4.10.520.10">
    <property type="entry name" value="IHF-like DNA-binding proteins"/>
    <property type="match status" value="1"/>
</dbReference>